<feature type="compositionally biased region" description="Polar residues" evidence="6">
    <location>
        <begin position="136"/>
        <end position="154"/>
    </location>
</feature>
<feature type="region of interest" description="Disordered" evidence="6">
    <location>
        <begin position="465"/>
        <end position="525"/>
    </location>
</feature>
<evidence type="ECO:0000256" key="5">
    <source>
        <dbReference type="ARBA" id="ARBA00023136"/>
    </source>
</evidence>
<feature type="compositionally biased region" description="Basic and acidic residues" evidence="6">
    <location>
        <begin position="679"/>
        <end position="705"/>
    </location>
</feature>
<dbReference type="SUPFAM" id="SSF143865">
    <property type="entry name" value="CorA soluble domain-like"/>
    <property type="match status" value="1"/>
</dbReference>
<gene>
    <name evidence="8" type="primary">MNR2_1</name>
    <name evidence="8" type="ORF">LTR16_003665</name>
</gene>
<name>A0ABR0KU98_9PEZI</name>
<dbReference type="PANTHER" id="PTHR21535:SF51">
    <property type="entry name" value="MANGANESE RESISTANCE PROTEIN MNR2"/>
    <property type="match status" value="1"/>
</dbReference>
<feature type="compositionally biased region" description="Polar residues" evidence="6">
    <location>
        <begin position="484"/>
        <end position="497"/>
    </location>
</feature>
<evidence type="ECO:0000256" key="4">
    <source>
        <dbReference type="ARBA" id="ARBA00022989"/>
    </source>
</evidence>
<feature type="region of interest" description="Disordered" evidence="6">
    <location>
        <begin position="1"/>
        <end position="99"/>
    </location>
</feature>
<dbReference type="CDD" id="cd12829">
    <property type="entry name" value="Alr1p-like"/>
    <property type="match status" value="1"/>
</dbReference>
<evidence type="ECO:0000256" key="2">
    <source>
        <dbReference type="ARBA" id="ARBA00009765"/>
    </source>
</evidence>
<feature type="compositionally biased region" description="Basic residues" evidence="6">
    <location>
        <begin position="58"/>
        <end position="75"/>
    </location>
</feature>
<sequence>MAPKPQPKNGPKGGESSTGAAAPPANSSQASRPPPEATPSNAGGEGSSSLAPPEGVGRKKKKHRAGAKRRNRRKSFAAPSEGTEDPDMTQERPSLLDVPSASAARASFYRLGNAGRSNTSLESEALLDHRDHATRRQSIQQNLFGGRASQQFSRSPEHRRSHANPFLPEPAQNKSRLSRAQGVSASEAEDDDADDRTPLIASQRERPATSRGGSGYGGTGGRHGSRIRRSSTSSSKSRRRDKNAAGRAATVEEEEEYDVNNPPSIPASPQLSGMKFEDVMLDRNMLSTSPRQRTPGPRDVIIDIDDNAANDSYSVSPRSPSAIDHRRRTLANAAEDDVCFPVEGMSEIGEEEFADRRPDGVPQPRRRRARHWPDLSELEEWARQEKAERDNIENVRAKKISEPVLVQGRLRPQKTQWHREEDDAPYRYTYFNEEFDATIHSRTLSELCQLGATFRELFIPEPPELADETSDEEDDESADHPTPMNGQSKAGTRQSSVMGDRKSGENTGENTPQPPQLEKSKGKRYGPRPTWWLDILSPTEAEMRVICRTFGIHPLTQEDILMQEAREKVELFRNYYFVNYRTFEQDKDSEDYLEPVNMYVVVFREGVLSFHFSMTPHPANVRRRIRQLSDYLILSSDWISYAIIDDITDVYAPLIQLIEDEVDEIDDKILQLHSPQENTDEKPKNKAKDKEVDYEKQSEAGDKSSGDSGGDMLRQVGECRKKVMSLYRLLGNKADVIKGFAKRCTQEWEVAPRSEIGLYLGDIQDHIVTMTANLSHYENLLSRAHSNYLAQINIRMNERQEQTADVLGKLTVLGTIVLPMNIVTGMWGMNVMVPGQNVDSLAWFWGITGMLLAFGLSCYFVAKRVYGIV</sequence>
<evidence type="ECO:0000313" key="9">
    <source>
        <dbReference type="Proteomes" id="UP001357485"/>
    </source>
</evidence>
<keyword evidence="3 7" id="KW-0812">Transmembrane</keyword>
<comment type="caution">
    <text evidence="8">The sequence shown here is derived from an EMBL/GenBank/DDBJ whole genome shotgun (WGS) entry which is preliminary data.</text>
</comment>
<dbReference type="InterPro" id="IPR045863">
    <property type="entry name" value="CorA_TM1_TM2"/>
</dbReference>
<evidence type="ECO:0000256" key="3">
    <source>
        <dbReference type="ARBA" id="ARBA00022692"/>
    </source>
</evidence>
<feature type="transmembrane region" description="Helical" evidence="7">
    <location>
        <begin position="841"/>
        <end position="862"/>
    </location>
</feature>
<feature type="compositionally biased region" description="Acidic residues" evidence="6">
    <location>
        <begin position="465"/>
        <end position="477"/>
    </location>
</feature>
<accession>A0ABR0KU98</accession>
<keyword evidence="5 7" id="KW-0472">Membrane</keyword>
<keyword evidence="4 7" id="KW-1133">Transmembrane helix</keyword>
<dbReference type="Pfam" id="PF01544">
    <property type="entry name" value="CorA"/>
    <property type="match status" value="2"/>
</dbReference>
<feature type="compositionally biased region" description="Low complexity" evidence="6">
    <location>
        <begin position="20"/>
        <end position="31"/>
    </location>
</feature>
<dbReference type="InterPro" id="IPR044089">
    <property type="entry name" value="Alr1-like"/>
</dbReference>
<evidence type="ECO:0000256" key="6">
    <source>
        <dbReference type="SAM" id="MobiDB-lite"/>
    </source>
</evidence>
<dbReference type="EMBL" id="JAVRRA010025025">
    <property type="protein sequence ID" value="KAK5123852.1"/>
    <property type="molecule type" value="Genomic_DNA"/>
</dbReference>
<proteinExistence type="inferred from homology"/>
<dbReference type="InterPro" id="IPR002523">
    <property type="entry name" value="MgTranspt_CorA/ZnTranspt_ZntB"/>
</dbReference>
<organism evidence="8 9">
    <name type="scientific">Cryomyces antarcticus</name>
    <dbReference type="NCBI Taxonomy" id="329879"/>
    <lineage>
        <taxon>Eukaryota</taxon>
        <taxon>Fungi</taxon>
        <taxon>Dikarya</taxon>
        <taxon>Ascomycota</taxon>
        <taxon>Pezizomycotina</taxon>
        <taxon>Dothideomycetes</taxon>
        <taxon>Dothideomycetes incertae sedis</taxon>
        <taxon>Cryomyces</taxon>
    </lineage>
</organism>
<protein>
    <submittedName>
        <fullName evidence="8">CorA metal ion transporter</fullName>
    </submittedName>
</protein>
<comment type="similarity">
    <text evidence="2">Belongs to the CorA metal ion transporter (MIT) (TC 1.A.35) family.</text>
</comment>
<dbReference type="Gene3D" id="1.20.58.340">
    <property type="entry name" value="Magnesium transport protein CorA, transmembrane region"/>
    <property type="match status" value="2"/>
</dbReference>
<dbReference type="Proteomes" id="UP001357485">
    <property type="component" value="Unassembled WGS sequence"/>
</dbReference>
<dbReference type="InterPro" id="IPR045861">
    <property type="entry name" value="CorA_cytoplasmic_dom"/>
</dbReference>
<feature type="compositionally biased region" description="Gly residues" evidence="6">
    <location>
        <begin position="212"/>
        <end position="222"/>
    </location>
</feature>
<evidence type="ECO:0000313" key="8">
    <source>
        <dbReference type="EMBL" id="KAK5123852.1"/>
    </source>
</evidence>
<evidence type="ECO:0000256" key="1">
    <source>
        <dbReference type="ARBA" id="ARBA00004141"/>
    </source>
</evidence>
<feature type="region of interest" description="Disordered" evidence="6">
    <location>
        <begin position="112"/>
        <end position="321"/>
    </location>
</feature>
<dbReference type="PANTHER" id="PTHR21535">
    <property type="entry name" value="MAGNESIUM AND COBALT TRANSPORT PROTEIN/MITOCHONDRIAL IMPORT INNER MEMBRANE TRANSLOCASE SUBUNIT TIM8"/>
    <property type="match status" value="1"/>
</dbReference>
<reference evidence="8 9" key="1">
    <citation type="submission" date="2023-08" db="EMBL/GenBank/DDBJ databases">
        <title>Black Yeasts Isolated from many extreme environments.</title>
        <authorList>
            <person name="Coleine C."/>
            <person name="Stajich J.E."/>
            <person name="Selbmann L."/>
        </authorList>
    </citation>
    <scope>NUCLEOTIDE SEQUENCE [LARGE SCALE GENOMIC DNA]</scope>
    <source>
        <strain evidence="8 9">CCFEE 536</strain>
    </source>
</reference>
<evidence type="ECO:0000256" key="7">
    <source>
        <dbReference type="SAM" id="Phobius"/>
    </source>
</evidence>
<comment type="subcellular location">
    <subcellularLocation>
        <location evidence="1">Membrane</location>
        <topology evidence="1">Multi-pass membrane protein</topology>
    </subcellularLocation>
</comment>
<dbReference type="SUPFAM" id="SSF144083">
    <property type="entry name" value="Magnesium transport protein CorA, transmembrane region"/>
    <property type="match status" value="1"/>
</dbReference>
<dbReference type="Gene3D" id="3.30.460.20">
    <property type="entry name" value="CorA soluble domain-like"/>
    <property type="match status" value="1"/>
</dbReference>
<feature type="region of interest" description="Disordered" evidence="6">
    <location>
        <begin position="672"/>
        <end position="712"/>
    </location>
</feature>
<keyword evidence="9" id="KW-1185">Reference proteome</keyword>